<dbReference type="Gene3D" id="2.10.270.10">
    <property type="entry name" value="Cholin Binding"/>
    <property type="match status" value="3"/>
</dbReference>
<dbReference type="Pfam" id="PF08239">
    <property type="entry name" value="SH3_3"/>
    <property type="match status" value="1"/>
</dbReference>
<feature type="repeat" description="Cell wall-binding" evidence="2">
    <location>
        <begin position="280"/>
        <end position="299"/>
    </location>
</feature>
<evidence type="ECO:0000256" key="1">
    <source>
        <dbReference type="ARBA" id="ARBA00022737"/>
    </source>
</evidence>
<dbReference type="PROSITE" id="PS51170">
    <property type="entry name" value="CW"/>
    <property type="match status" value="11"/>
</dbReference>
<keyword evidence="1" id="KW-0677">Repeat</keyword>
<reference evidence="5 6" key="1">
    <citation type="submission" date="2023-07" db="EMBL/GenBank/DDBJ databases">
        <title>Genomic Encyclopedia of Type Strains, Phase IV (KMG-IV): sequencing the most valuable type-strain genomes for metagenomic binning, comparative biology and taxonomic classification.</title>
        <authorList>
            <person name="Goeker M."/>
        </authorList>
    </citation>
    <scope>NUCLEOTIDE SEQUENCE [LARGE SCALE GENOMIC DNA]</scope>
    <source>
        <strain evidence="5 6">DSM 20694</strain>
    </source>
</reference>
<feature type="repeat" description="Cell wall-binding" evidence="2">
    <location>
        <begin position="159"/>
        <end position="178"/>
    </location>
</feature>
<dbReference type="PROSITE" id="PS51781">
    <property type="entry name" value="SH3B"/>
    <property type="match status" value="1"/>
</dbReference>
<feature type="repeat" description="Cell wall-binding" evidence="2">
    <location>
        <begin position="119"/>
        <end position="138"/>
    </location>
</feature>
<comment type="caution">
    <text evidence="5">The sequence shown here is derived from an EMBL/GenBank/DDBJ whole genome shotgun (WGS) entry which is preliminary data.</text>
</comment>
<dbReference type="SUPFAM" id="SSF69360">
    <property type="entry name" value="Cell wall binding repeat"/>
    <property type="match status" value="2"/>
</dbReference>
<accession>A0ABT9UTD3</accession>
<gene>
    <name evidence="5" type="ORF">J2S18_001480</name>
</gene>
<proteinExistence type="predicted"/>
<dbReference type="InterPro" id="IPR049073">
    <property type="entry name" value="T6SS_VgrG3-like_C"/>
</dbReference>
<feature type="domain" description="SH3b" evidence="4">
    <location>
        <begin position="344"/>
        <end position="413"/>
    </location>
</feature>
<dbReference type="Pfam" id="PF19127">
    <property type="entry name" value="Choline_bind_3"/>
    <property type="match status" value="5"/>
</dbReference>
<feature type="chain" id="PRO_5045330491" evidence="3">
    <location>
        <begin position="28"/>
        <end position="632"/>
    </location>
</feature>
<evidence type="ECO:0000313" key="6">
    <source>
        <dbReference type="Proteomes" id="UP001228504"/>
    </source>
</evidence>
<dbReference type="Gene3D" id="2.30.30.40">
    <property type="entry name" value="SH3 Domains"/>
    <property type="match status" value="1"/>
</dbReference>
<evidence type="ECO:0000256" key="3">
    <source>
        <dbReference type="SAM" id="SignalP"/>
    </source>
</evidence>
<evidence type="ECO:0000256" key="2">
    <source>
        <dbReference type="PROSITE-ProRule" id="PRU00591"/>
    </source>
</evidence>
<name>A0ABT9UTD3_9FIRM</name>
<dbReference type="InterPro" id="IPR018337">
    <property type="entry name" value="Cell_wall/Cho-bd_repeat"/>
</dbReference>
<dbReference type="InterPro" id="IPR003646">
    <property type="entry name" value="SH3-like_bac-type"/>
</dbReference>
<feature type="signal peptide" evidence="3">
    <location>
        <begin position="1"/>
        <end position="27"/>
    </location>
</feature>
<dbReference type="Gene3D" id="2.10.270.20">
    <property type="match status" value="2"/>
</dbReference>
<dbReference type="RefSeq" id="WP_307485140.1">
    <property type="nucleotide sequence ID" value="NZ_JAUSUF010000003.1"/>
</dbReference>
<dbReference type="Proteomes" id="UP001228504">
    <property type="component" value="Unassembled WGS sequence"/>
</dbReference>
<feature type="repeat" description="Cell wall-binding" evidence="2">
    <location>
        <begin position="179"/>
        <end position="198"/>
    </location>
</feature>
<protein>
    <submittedName>
        <fullName evidence="5">Glucan-binding YG repeat protein</fullName>
    </submittedName>
</protein>
<feature type="repeat" description="Cell wall-binding" evidence="2">
    <location>
        <begin position="260"/>
        <end position="279"/>
    </location>
</feature>
<evidence type="ECO:0000259" key="4">
    <source>
        <dbReference type="PROSITE" id="PS51781"/>
    </source>
</evidence>
<dbReference type="Pfam" id="PF21277">
    <property type="entry name" value="T6SS_VgrG3-like_C"/>
    <property type="match status" value="1"/>
</dbReference>
<keyword evidence="6" id="KW-1185">Reference proteome</keyword>
<feature type="repeat" description="Cell wall-binding" evidence="2">
    <location>
        <begin position="139"/>
        <end position="158"/>
    </location>
</feature>
<feature type="repeat" description="Cell wall-binding" evidence="2">
    <location>
        <begin position="240"/>
        <end position="259"/>
    </location>
</feature>
<organism evidence="5 6">
    <name type="scientific">Eubacterium multiforme</name>
    <dbReference type="NCBI Taxonomy" id="83339"/>
    <lineage>
        <taxon>Bacteria</taxon>
        <taxon>Bacillati</taxon>
        <taxon>Bacillota</taxon>
        <taxon>Clostridia</taxon>
        <taxon>Eubacteriales</taxon>
        <taxon>Eubacteriaceae</taxon>
        <taxon>Eubacterium</taxon>
    </lineage>
</organism>
<sequence>MKKNNLVRIIALCGIIISFIPNIQVNAANNSKNSKRYIECKWIKDKGLWTYKKEDGSLAKGWIKVKDKWYHMDRKGIMEIGWHKINGKWYFMDKDGEMETGWTKVKGRWYYMDKDGAMETGWVKVKDKWYYMDDDGEMETSWTKVKGRWYYMDKNGAMETGWVKVKNKWYHMDNSGEMETGWINLKNKKYYLRSSGEMVTGKVNINKNIYYFNNDGSMKEPKWVKNNGNWYYKNSDDSFAKGWIKVKDKWYYMNKDGEMKTGWLKLGDKWYYMDEDGEMRTGWVKVKNRWYHMDKSGEMETGWIKVKDKWYYMDKSGSMVTGRINLGTKSYEFYSDGSMKDQEFAKGKLTNFEMNLRSKPSLNSAVLTTVSEGSDVLVLEKVKGDLTYYRVKYNHNGKTYNGYISTYLNGVTAVQVYDDNNNNEFLGVLSEKYESNGNPGCISSGEGDYGGKSYGAWQLSSKLGSLNGFVNWLKGENYDFYKRLTDARSLDNGSNCGPHFDKEWKSLANNHYNTFYNLQHKYTKKTFYDDLVNRLTTNDGFSNMLTNFSIRNVLWSTAVQHGAYGAYQIIAPLSDTKDVEKFINKVYAERGRKNSSGGLVHFPNCSKAVQRGVASRFSREENDAIRMYEYSF</sequence>
<keyword evidence="3" id="KW-0732">Signal</keyword>
<feature type="repeat" description="Cell wall-binding" evidence="2">
    <location>
        <begin position="300"/>
        <end position="319"/>
    </location>
</feature>
<feature type="repeat" description="Cell wall-binding" evidence="2">
    <location>
        <begin position="99"/>
        <end position="118"/>
    </location>
</feature>
<dbReference type="Pfam" id="PF01473">
    <property type="entry name" value="Choline_bind_1"/>
    <property type="match status" value="2"/>
</dbReference>
<feature type="repeat" description="Cell wall-binding" evidence="2">
    <location>
        <begin position="79"/>
        <end position="98"/>
    </location>
</feature>
<evidence type="ECO:0000313" key="5">
    <source>
        <dbReference type="EMBL" id="MDQ0149550.1"/>
    </source>
</evidence>
<dbReference type="EMBL" id="JAUSUF010000003">
    <property type="protein sequence ID" value="MDQ0149550.1"/>
    <property type="molecule type" value="Genomic_DNA"/>
</dbReference>
<feature type="repeat" description="Cell wall-binding" evidence="2">
    <location>
        <begin position="199"/>
        <end position="218"/>
    </location>
</feature>